<sequence length="138" mass="15363">MVDTGSTVKAVSDANMAVILGGVLGSISFIAVTLIVVAAIIHVLHWKSKQKKRKNQYLESNLAPRLSKTSHLGYVCAQNTDVLRGDRYIGNPTAIGRDNQGYQSSTERYDRGSKYQQNNRHQPAYKIGRQIYIPPPDY</sequence>
<dbReference type="AlphaFoldDB" id="A0A1S3IYE3"/>
<feature type="transmembrane region" description="Helical" evidence="2">
    <location>
        <begin position="16"/>
        <end position="44"/>
    </location>
</feature>
<reference evidence="4" key="1">
    <citation type="submission" date="2025-08" db="UniProtKB">
        <authorList>
            <consortium name="RefSeq"/>
        </authorList>
    </citation>
    <scope>IDENTIFICATION</scope>
    <source>
        <tissue evidence="4">Gonads</tissue>
    </source>
</reference>
<keyword evidence="2" id="KW-0812">Transmembrane</keyword>
<feature type="region of interest" description="Disordered" evidence="1">
    <location>
        <begin position="94"/>
        <end position="121"/>
    </location>
</feature>
<dbReference type="RefSeq" id="XP_013403222.1">
    <property type="nucleotide sequence ID" value="XM_013547768.1"/>
</dbReference>
<evidence type="ECO:0000256" key="2">
    <source>
        <dbReference type="SAM" id="Phobius"/>
    </source>
</evidence>
<organism evidence="3 4">
    <name type="scientific">Lingula anatina</name>
    <name type="common">Brachiopod</name>
    <name type="synonym">Lingula unguis</name>
    <dbReference type="NCBI Taxonomy" id="7574"/>
    <lineage>
        <taxon>Eukaryota</taxon>
        <taxon>Metazoa</taxon>
        <taxon>Spiralia</taxon>
        <taxon>Lophotrochozoa</taxon>
        <taxon>Brachiopoda</taxon>
        <taxon>Linguliformea</taxon>
        <taxon>Lingulata</taxon>
        <taxon>Lingulida</taxon>
        <taxon>Linguloidea</taxon>
        <taxon>Lingulidae</taxon>
        <taxon>Lingula</taxon>
    </lineage>
</organism>
<accession>A0A1S3IYE3</accession>
<gene>
    <name evidence="4" type="primary">LOC106168622</name>
</gene>
<dbReference type="InParanoid" id="A0A1S3IYE3"/>
<dbReference type="Proteomes" id="UP000085678">
    <property type="component" value="Unplaced"/>
</dbReference>
<dbReference type="KEGG" id="lak:106168622"/>
<evidence type="ECO:0000313" key="3">
    <source>
        <dbReference type="Proteomes" id="UP000085678"/>
    </source>
</evidence>
<evidence type="ECO:0000313" key="4">
    <source>
        <dbReference type="RefSeq" id="XP_013403222.1"/>
    </source>
</evidence>
<evidence type="ECO:0000256" key="1">
    <source>
        <dbReference type="SAM" id="MobiDB-lite"/>
    </source>
</evidence>
<keyword evidence="2" id="KW-0472">Membrane</keyword>
<proteinExistence type="predicted"/>
<dbReference type="OrthoDB" id="10001041at2759"/>
<name>A0A1S3IYE3_LINAN</name>
<keyword evidence="2" id="KW-1133">Transmembrane helix</keyword>
<keyword evidence="3" id="KW-1185">Reference proteome</keyword>
<dbReference type="GeneID" id="106168622"/>
<protein>
    <submittedName>
        <fullName evidence="4">Uncharacterized protein LOC106168622</fullName>
    </submittedName>
</protein>